<protein>
    <submittedName>
        <fullName evidence="1">dATP pyrophosphohydrolase</fullName>
    </submittedName>
</protein>
<dbReference type="AlphaFoldDB" id="A0A5C8PL84"/>
<accession>A0A5C8PL84</accession>
<reference evidence="1 2" key="1">
    <citation type="submission" date="2019-06" db="EMBL/GenBank/DDBJ databases">
        <title>New taxonomy in bacterial strain CC-CFT640, isolated from vineyard.</title>
        <authorList>
            <person name="Lin S.-Y."/>
            <person name="Tsai C.-F."/>
            <person name="Young C.-C."/>
        </authorList>
    </citation>
    <scope>NUCLEOTIDE SEQUENCE [LARGE SCALE GENOMIC DNA]</scope>
    <source>
        <strain evidence="1 2">CC-CFT640</strain>
    </source>
</reference>
<dbReference type="PANTHER" id="PTHR41368">
    <property type="entry name" value="PROTEIN YGHO"/>
    <property type="match status" value="1"/>
</dbReference>
<dbReference type="InterPro" id="IPR016181">
    <property type="entry name" value="Acyl_CoA_acyltransferase"/>
</dbReference>
<name>A0A5C8PL84_9HYPH</name>
<dbReference type="Proteomes" id="UP000321638">
    <property type="component" value="Unassembled WGS sequence"/>
</dbReference>
<keyword evidence="2" id="KW-1185">Reference proteome</keyword>
<dbReference type="SUPFAM" id="SSF55729">
    <property type="entry name" value="Acyl-CoA N-acyltransferases (Nat)"/>
    <property type="match status" value="1"/>
</dbReference>
<keyword evidence="1" id="KW-0378">Hydrolase</keyword>
<dbReference type="GO" id="GO:0016787">
    <property type="term" value="F:hydrolase activity"/>
    <property type="evidence" value="ECO:0007669"/>
    <property type="project" value="UniProtKB-KW"/>
</dbReference>
<dbReference type="InterPro" id="IPR039968">
    <property type="entry name" value="BcerS-like"/>
</dbReference>
<evidence type="ECO:0000313" key="2">
    <source>
        <dbReference type="Proteomes" id="UP000321638"/>
    </source>
</evidence>
<comment type="caution">
    <text evidence="1">The sequence shown here is derived from an EMBL/GenBank/DDBJ whole genome shotgun (WGS) entry which is preliminary data.</text>
</comment>
<dbReference type="PANTHER" id="PTHR41368:SF1">
    <property type="entry name" value="PROTEIN YGHO"/>
    <property type="match status" value="1"/>
</dbReference>
<dbReference type="Gene3D" id="3.40.630.30">
    <property type="match status" value="1"/>
</dbReference>
<gene>
    <name evidence="1" type="ORF">FHP25_18375</name>
</gene>
<organism evidence="1 2">
    <name type="scientific">Vineibacter terrae</name>
    <dbReference type="NCBI Taxonomy" id="2586908"/>
    <lineage>
        <taxon>Bacteria</taxon>
        <taxon>Pseudomonadati</taxon>
        <taxon>Pseudomonadota</taxon>
        <taxon>Alphaproteobacteria</taxon>
        <taxon>Hyphomicrobiales</taxon>
        <taxon>Vineibacter</taxon>
    </lineage>
</organism>
<proteinExistence type="predicted"/>
<evidence type="ECO:0000313" key="1">
    <source>
        <dbReference type="EMBL" id="TXL74193.1"/>
    </source>
</evidence>
<sequence length="366" mass="41128">MRAFIDLPKRLYRGHAGYVPHLDMERRDTFSARKNPYFQHAEVRFWLARRGERVVGRISAQVDRAHLDRYHDATGFFGCLDAEDDPAVYAALLAAAETWLRDSGMQRSRGPLSLSINEEVGLQIGGFDSRSMLLIPYHPPYAQARVEAQGYAKAKDVISYDYDVQNAPLTIGRKLIERGGFAGRVKVRTADMKRFDAEVRTLLDIFNDAWADNWGYVPFTEAEIAVAAKTLKPVVIRDLAIFVDVDGETVAFIVALANLNEAVRDLGGRLLPFGWAKLAWRLLVDKPRSARVPLMGVRKKFRNHPLLGAGLAMMAIDALRENGKRIGMKTAELGWILEDNKATNNIIRSSGGKVYKTHRIYEKALS</sequence>
<dbReference type="EMBL" id="VDUZ01000020">
    <property type="protein sequence ID" value="TXL74193.1"/>
    <property type="molecule type" value="Genomic_DNA"/>
</dbReference>
<dbReference type="OrthoDB" id="9806005at2"/>